<evidence type="ECO:0000313" key="3">
    <source>
        <dbReference type="Proteomes" id="UP000034591"/>
    </source>
</evidence>
<evidence type="ECO:0008006" key="4">
    <source>
        <dbReference type="Google" id="ProtNLM"/>
    </source>
</evidence>
<evidence type="ECO:0000256" key="1">
    <source>
        <dbReference type="SAM" id="Phobius"/>
    </source>
</evidence>
<dbReference type="Proteomes" id="UP000034591">
    <property type="component" value="Unassembled WGS sequence"/>
</dbReference>
<feature type="transmembrane region" description="Helical" evidence="1">
    <location>
        <begin position="323"/>
        <end position="347"/>
    </location>
</feature>
<keyword evidence="1" id="KW-0472">Membrane</keyword>
<keyword evidence="1" id="KW-1133">Transmembrane helix</keyword>
<feature type="transmembrane region" description="Helical" evidence="1">
    <location>
        <begin position="184"/>
        <end position="204"/>
    </location>
</feature>
<name>A0A0G0H6H7_9BACT</name>
<feature type="transmembrane region" description="Helical" evidence="1">
    <location>
        <begin position="91"/>
        <end position="114"/>
    </location>
</feature>
<organism evidence="2 3">
    <name type="scientific">Candidatus Woesebacteria bacterium GW2011_GWA1_37_7</name>
    <dbReference type="NCBI Taxonomy" id="1618545"/>
    <lineage>
        <taxon>Bacteria</taxon>
        <taxon>Candidatus Woeseibacteriota</taxon>
    </lineage>
</organism>
<proteinExistence type="predicted"/>
<feature type="transmembrane region" description="Helical" evidence="1">
    <location>
        <begin position="216"/>
        <end position="244"/>
    </location>
</feature>
<protein>
    <recommendedName>
        <fullName evidence="4">Glycosyltransferase RgtA/B/C/D-like domain-containing protein</fullName>
    </recommendedName>
</protein>
<feature type="transmembrane region" description="Helical" evidence="1">
    <location>
        <begin position="390"/>
        <end position="410"/>
    </location>
</feature>
<accession>A0A0G0H6H7</accession>
<dbReference type="EMBL" id="LBTI01000010">
    <property type="protein sequence ID" value="KKQ37737.1"/>
    <property type="molecule type" value="Genomic_DNA"/>
</dbReference>
<dbReference type="AlphaFoldDB" id="A0A0G0H6H7"/>
<feature type="transmembrane region" description="Helical" evidence="1">
    <location>
        <begin position="144"/>
        <end position="164"/>
    </location>
</feature>
<feature type="transmembrane region" description="Helical" evidence="1">
    <location>
        <begin position="422"/>
        <end position="445"/>
    </location>
</feature>
<sequence>METSKLALKRETFQFMKSFFKEFKPITLGLILVGSLTWTLTMVKSGLVYSYGMGFWGPNGHDGIWHIALAESLAKGSWGMPVFAGETIKNYHIGFDLLLAILHKITLIPIHILYFQVIPPILSLAIGIFAYKFVYLWSGSIKKSFWATFFIYFGGSWGFVVTLIRSGRLEGESLFWSQQSVSTLINPPFALSLLLIFAGLWTLVKGIENGSKKYLVASTFLFGVLIQVKVYAGILILFALLIAGIKRLFSDRKTDLIKVFTGVLVLSILIFAPVTRSMGETLLFRPFWFLESMMATPDRLNWQRFASALANYKLSENWIKGSLAYLIAFLIFLFGNFGTRLIGLLWFMKKRLNIRNYQYIDVLIAMIVLLGVIIPMLFIQVGTSWNTIQFFYYSLVFSGLLAGIVIPVSIKRLKVIKMYDISLYDTFIVLFIILTIPTTIGTLWYNYLPSRPPAKISVAELEALKFLAKQPDGVVLTLPFNKEAAKKAESNPPRPLYLYESTAYVSAFSRQPGYLEDVVNLEITGYDWKERRNSIENILNLTDESVLSEFLKRESIGYIYLTKNTQFNKFDILLRLSKIFENNEVVLFRVNN</sequence>
<dbReference type="STRING" id="1618545.US53_C0010G0007"/>
<feature type="transmembrane region" description="Helical" evidence="1">
    <location>
        <begin position="121"/>
        <end position="138"/>
    </location>
</feature>
<feature type="transmembrane region" description="Helical" evidence="1">
    <location>
        <begin position="256"/>
        <end position="274"/>
    </location>
</feature>
<evidence type="ECO:0000313" key="2">
    <source>
        <dbReference type="EMBL" id="KKQ37737.1"/>
    </source>
</evidence>
<feature type="transmembrane region" description="Helical" evidence="1">
    <location>
        <begin position="26"/>
        <end position="49"/>
    </location>
</feature>
<comment type="caution">
    <text evidence="2">The sequence shown here is derived from an EMBL/GenBank/DDBJ whole genome shotgun (WGS) entry which is preliminary data.</text>
</comment>
<feature type="transmembrane region" description="Helical" evidence="1">
    <location>
        <begin position="359"/>
        <end position="378"/>
    </location>
</feature>
<reference evidence="2 3" key="1">
    <citation type="journal article" date="2015" name="Nature">
        <title>rRNA introns, odd ribosomes, and small enigmatic genomes across a large radiation of phyla.</title>
        <authorList>
            <person name="Brown C.T."/>
            <person name="Hug L.A."/>
            <person name="Thomas B.C."/>
            <person name="Sharon I."/>
            <person name="Castelle C.J."/>
            <person name="Singh A."/>
            <person name="Wilkins M.J."/>
            <person name="Williams K.H."/>
            <person name="Banfield J.F."/>
        </authorList>
    </citation>
    <scope>NUCLEOTIDE SEQUENCE [LARGE SCALE GENOMIC DNA]</scope>
</reference>
<gene>
    <name evidence="2" type="ORF">US53_C0010G0007</name>
</gene>
<keyword evidence="1" id="KW-0812">Transmembrane</keyword>